<organism evidence="3">
    <name type="scientific">Dunaliella tertiolecta</name>
    <name type="common">Green alga</name>
    <dbReference type="NCBI Taxonomy" id="3047"/>
    <lineage>
        <taxon>Eukaryota</taxon>
        <taxon>Viridiplantae</taxon>
        <taxon>Chlorophyta</taxon>
        <taxon>core chlorophytes</taxon>
        <taxon>Chlorophyceae</taxon>
        <taxon>CS clade</taxon>
        <taxon>Chlamydomonadales</taxon>
        <taxon>Dunaliellaceae</taxon>
        <taxon>Dunaliella</taxon>
    </lineage>
</organism>
<dbReference type="AlphaFoldDB" id="A0A7S3R1R0"/>
<sequence>MQLSAAPAGSSRAVAEAELPRDACAAAPHVAQSRPTPTGKAKSMLPYEALPAAHGAAAIAAGGAEAAQQGAVFSDEQQGFTFLAPAPSMFAKSASTLLSPSSLEHSSPLAISNPIRESNIRSRPQAFSSKGGTDTLKTPRSFAQAHSFSGAGREKASPLAAFAPHAHSAADMHDATAASLQLHQLHSSSMAGSGPPSAGPELPFAWQDGPLNGTQSEENQGQPVGEANEQSHQQGDDHAADHNAAHQQSLDFHERSLMSMMLPSDATHKRYAFLFGDTVKEGSMHFDHWWLLIANPLNFSHKVACAAVLGVYGLTAKSWEQLGILIALQGIMLIYLLLAWPYLQWQLQVLELVAHALEAVIIIFGILQMDGSSEAYMTWVMIGCFFGVILLLLVYELWRLCSVLIDVVDWLKERCSMQSKVAPSV</sequence>
<feature type="compositionally biased region" description="Low complexity" evidence="1">
    <location>
        <begin position="186"/>
        <end position="200"/>
    </location>
</feature>
<keyword evidence="2" id="KW-0472">Membrane</keyword>
<feature type="transmembrane region" description="Helical" evidence="2">
    <location>
        <begin position="322"/>
        <end position="343"/>
    </location>
</feature>
<feature type="region of interest" description="Disordered" evidence="1">
    <location>
        <begin position="186"/>
        <end position="247"/>
    </location>
</feature>
<accession>A0A7S3R1R0</accession>
<reference evidence="3" key="1">
    <citation type="submission" date="2021-01" db="EMBL/GenBank/DDBJ databases">
        <authorList>
            <person name="Corre E."/>
            <person name="Pelletier E."/>
            <person name="Niang G."/>
            <person name="Scheremetjew M."/>
            <person name="Finn R."/>
            <person name="Kale V."/>
            <person name="Holt S."/>
            <person name="Cochrane G."/>
            <person name="Meng A."/>
            <person name="Brown T."/>
            <person name="Cohen L."/>
        </authorList>
    </citation>
    <scope>NUCLEOTIDE SEQUENCE</scope>
    <source>
        <strain evidence="3">CCMP1320</strain>
    </source>
</reference>
<feature type="compositionally biased region" description="Polar residues" evidence="1">
    <location>
        <begin position="121"/>
        <end position="138"/>
    </location>
</feature>
<feature type="transmembrane region" description="Helical" evidence="2">
    <location>
        <begin position="349"/>
        <end position="367"/>
    </location>
</feature>
<gene>
    <name evidence="3" type="ORF">DTER00134_LOCUS14744</name>
</gene>
<evidence type="ECO:0000256" key="1">
    <source>
        <dbReference type="SAM" id="MobiDB-lite"/>
    </source>
</evidence>
<feature type="compositionally biased region" description="Polar residues" evidence="1">
    <location>
        <begin position="212"/>
        <end position="222"/>
    </location>
</feature>
<name>A0A7S3R1R0_DUNTE</name>
<proteinExistence type="predicted"/>
<protein>
    <submittedName>
        <fullName evidence="3">Uncharacterized protein</fullName>
    </submittedName>
</protein>
<evidence type="ECO:0000256" key="2">
    <source>
        <dbReference type="SAM" id="Phobius"/>
    </source>
</evidence>
<dbReference type="EMBL" id="HBIP01024541">
    <property type="protein sequence ID" value="CAE0499671.1"/>
    <property type="molecule type" value="Transcribed_RNA"/>
</dbReference>
<evidence type="ECO:0000313" key="3">
    <source>
        <dbReference type="EMBL" id="CAE0499671.1"/>
    </source>
</evidence>
<feature type="transmembrane region" description="Helical" evidence="2">
    <location>
        <begin position="379"/>
        <end position="398"/>
    </location>
</feature>
<feature type="region of interest" description="Disordered" evidence="1">
    <location>
        <begin position="114"/>
        <end position="139"/>
    </location>
</feature>
<feature type="compositionally biased region" description="Basic and acidic residues" evidence="1">
    <location>
        <begin position="234"/>
        <end position="244"/>
    </location>
</feature>
<keyword evidence="2" id="KW-1133">Transmembrane helix</keyword>
<keyword evidence="2" id="KW-0812">Transmembrane</keyword>